<evidence type="ECO:0000256" key="2">
    <source>
        <dbReference type="ARBA" id="ARBA00022475"/>
    </source>
</evidence>
<gene>
    <name evidence="8" type="ORF">GO608_06335</name>
</gene>
<dbReference type="Pfam" id="PF01292">
    <property type="entry name" value="Ni_hydr_CYTB"/>
    <property type="match status" value="1"/>
</dbReference>
<dbReference type="Gene3D" id="1.20.950.20">
    <property type="entry name" value="Transmembrane di-heme cytochromes, Chain C"/>
    <property type="match status" value="1"/>
</dbReference>
<dbReference type="Proteomes" id="UP000601990">
    <property type="component" value="Unassembled WGS sequence"/>
</dbReference>
<dbReference type="InterPro" id="IPR011577">
    <property type="entry name" value="Cyt_b561_bac/Ni-Hgenase"/>
</dbReference>
<feature type="transmembrane region" description="Helical" evidence="6">
    <location>
        <begin position="137"/>
        <end position="156"/>
    </location>
</feature>
<feature type="transmembrane region" description="Helical" evidence="6">
    <location>
        <begin position="96"/>
        <end position="117"/>
    </location>
</feature>
<evidence type="ECO:0000256" key="1">
    <source>
        <dbReference type="ARBA" id="ARBA00004651"/>
    </source>
</evidence>
<sequence>MSMEKIRVWDRPVRIFHWGLVASLAAAYLTSEDAESPHQWAGYLALALVAFRVVWGFVGSPHARFADFVPRPATLIDYVGRLARGREPRHLGHNPAAAVMIVFLMAMVATIGTTGWLMTTDWGWGSEILEEVHGLAVNLTLGAIALHVAAAIFESVRHRENLILSMLTGYKRR</sequence>
<dbReference type="PANTHER" id="PTHR30485:SF2">
    <property type="entry name" value="BLL0597 PROTEIN"/>
    <property type="match status" value="1"/>
</dbReference>
<proteinExistence type="predicted"/>
<dbReference type="InterPro" id="IPR016174">
    <property type="entry name" value="Di-haem_cyt_TM"/>
</dbReference>
<reference evidence="8" key="1">
    <citation type="submission" date="2019-12" db="EMBL/GenBank/DDBJ databases">
        <title>Comparative genomics gives insights into the taxonomy of the Azoarcus-Aromatoleum group and reveals separate origins of nif in the plant-associated Azoarcus and non-plant-associated Aromatoleum sub-groups.</title>
        <authorList>
            <person name="Lafos M."/>
            <person name="Maluk M."/>
            <person name="Batista M."/>
            <person name="Junghare M."/>
            <person name="Carmona M."/>
            <person name="Faoro H."/>
            <person name="Cruz L.M."/>
            <person name="Battistoni F."/>
            <person name="De Souza E."/>
            <person name="Pedrosa F."/>
            <person name="Chen W.-M."/>
            <person name="Poole P.S."/>
            <person name="Dixon R.A."/>
            <person name="James E.K."/>
        </authorList>
    </citation>
    <scope>NUCLEOTIDE SEQUENCE</scope>
    <source>
        <strain evidence="8">U120</strain>
    </source>
</reference>
<keyword evidence="4 6" id="KW-1133">Transmembrane helix</keyword>
<dbReference type="EMBL" id="WTVH01000009">
    <property type="protein sequence ID" value="NMF92941.1"/>
    <property type="molecule type" value="Genomic_DNA"/>
</dbReference>
<keyword evidence="2" id="KW-1003">Cell membrane</keyword>
<feature type="transmembrane region" description="Helical" evidence="6">
    <location>
        <begin position="12"/>
        <end position="29"/>
    </location>
</feature>
<evidence type="ECO:0000256" key="6">
    <source>
        <dbReference type="SAM" id="Phobius"/>
    </source>
</evidence>
<accession>A0ABX1N112</accession>
<name>A0ABX1N112_9RHOO</name>
<protein>
    <submittedName>
        <fullName evidence="8">Cytochrome B</fullName>
    </submittedName>
</protein>
<keyword evidence="5 6" id="KW-0472">Membrane</keyword>
<feature type="transmembrane region" description="Helical" evidence="6">
    <location>
        <begin position="41"/>
        <end position="58"/>
    </location>
</feature>
<evidence type="ECO:0000256" key="3">
    <source>
        <dbReference type="ARBA" id="ARBA00022692"/>
    </source>
</evidence>
<feature type="domain" description="Cytochrome b561 bacterial/Ni-hydrogenase" evidence="7">
    <location>
        <begin position="8"/>
        <end position="169"/>
    </location>
</feature>
<dbReference type="InterPro" id="IPR051542">
    <property type="entry name" value="Hydrogenase_cytochrome"/>
</dbReference>
<evidence type="ECO:0000313" key="8">
    <source>
        <dbReference type="EMBL" id="NMF92941.1"/>
    </source>
</evidence>
<keyword evidence="3 6" id="KW-0812">Transmembrane</keyword>
<dbReference type="PANTHER" id="PTHR30485">
    <property type="entry name" value="NI/FE-HYDROGENASE 1 B-TYPE CYTOCHROME SUBUNIT"/>
    <property type="match status" value="1"/>
</dbReference>
<dbReference type="SUPFAM" id="SSF81342">
    <property type="entry name" value="Transmembrane di-heme cytochromes"/>
    <property type="match status" value="1"/>
</dbReference>
<keyword evidence="9" id="KW-1185">Reference proteome</keyword>
<comment type="caution">
    <text evidence="8">The sequence shown here is derived from an EMBL/GenBank/DDBJ whole genome shotgun (WGS) entry which is preliminary data.</text>
</comment>
<evidence type="ECO:0000313" key="9">
    <source>
        <dbReference type="Proteomes" id="UP000601990"/>
    </source>
</evidence>
<evidence type="ECO:0000259" key="7">
    <source>
        <dbReference type="Pfam" id="PF01292"/>
    </source>
</evidence>
<evidence type="ECO:0000256" key="4">
    <source>
        <dbReference type="ARBA" id="ARBA00022989"/>
    </source>
</evidence>
<evidence type="ECO:0000256" key="5">
    <source>
        <dbReference type="ARBA" id="ARBA00023136"/>
    </source>
</evidence>
<organism evidence="8 9">
    <name type="scientific">Aromatoleum buckelii</name>
    <dbReference type="NCBI Taxonomy" id="200254"/>
    <lineage>
        <taxon>Bacteria</taxon>
        <taxon>Pseudomonadati</taxon>
        <taxon>Pseudomonadota</taxon>
        <taxon>Betaproteobacteria</taxon>
        <taxon>Rhodocyclales</taxon>
        <taxon>Rhodocyclaceae</taxon>
        <taxon>Aromatoleum</taxon>
    </lineage>
</organism>
<comment type="subcellular location">
    <subcellularLocation>
        <location evidence="1">Cell membrane</location>
        <topology evidence="1">Multi-pass membrane protein</topology>
    </subcellularLocation>
</comment>